<reference evidence="2" key="1">
    <citation type="submission" date="2018-11" db="EMBL/GenBank/DDBJ databases">
        <authorList>
            <consortium name="Genoscope - CEA"/>
            <person name="William W."/>
        </authorList>
    </citation>
    <scope>NUCLEOTIDE SEQUENCE</scope>
</reference>
<sequence>MMRNKKGVPNERRRQSLRIRKPDSIAKNAGTESDYPPNYEKLGGYKFVDYYFHDRKKITISDVKQKMLSMPPCYQQCVSSNYW</sequence>
<dbReference type="EMBL" id="LR031880">
    <property type="protein sequence ID" value="VDD59854.1"/>
    <property type="molecule type" value="Genomic_DNA"/>
</dbReference>
<organism evidence="2">
    <name type="scientific">Brassica oleracea</name>
    <name type="common">Wild cabbage</name>
    <dbReference type="NCBI Taxonomy" id="3712"/>
    <lineage>
        <taxon>Eukaryota</taxon>
        <taxon>Viridiplantae</taxon>
        <taxon>Streptophyta</taxon>
        <taxon>Embryophyta</taxon>
        <taxon>Tracheophyta</taxon>
        <taxon>Spermatophyta</taxon>
        <taxon>Magnoliopsida</taxon>
        <taxon>eudicotyledons</taxon>
        <taxon>Gunneridae</taxon>
        <taxon>Pentapetalae</taxon>
        <taxon>rosids</taxon>
        <taxon>malvids</taxon>
        <taxon>Brassicales</taxon>
        <taxon>Brassicaceae</taxon>
        <taxon>Brassiceae</taxon>
        <taxon>Brassica</taxon>
    </lineage>
</organism>
<proteinExistence type="predicted"/>
<evidence type="ECO:0000313" key="2">
    <source>
        <dbReference type="EMBL" id="VDD59854.1"/>
    </source>
</evidence>
<name>A0A3P6GN35_BRAOL</name>
<feature type="compositionally biased region" description="Basic and acidic residues" evidence="1">
    <location>
        <begin position="8"/>
        <end position="24"/>
    </location>
</feature>
<gene>
    <name evidence="2" type="ORF">BOLC6T35307H</name>
</gene>
<evidence type="ECO:0000256" key="1">
    <source>
        <dbReference type="SAM" id="MobiDB-lite"/>
    </source>
</evidence>
<protein>
    <submittedName>
        <fullName evidence="2">Uncharacterized protein</fullName>
    </submittedName>
</protein>
<accession>A0A3P6GN35</accession>
<dbReference type="AlphaFoldDB" id="A0A3P6GN35"/>
<feature type="region of interest" description="Disordered" evidence="1">
    <location>
        <begin position="1"/>
        <end position="33"/>
    </location>
</feature>